<dbReference type="AlphaFoldDB" id="A0A7F5R3X8"/>
<dbReference type="GeneID" id="112904509"/>
<dbReference type="KEGG" id="apln:112904509"/>
<organism evidence="1 2">
    <name type="scientific">Agrilus planipennis</name>
    <name type="common">Emerald ash borer</name>
    <name type="synonym">Agrilus marcopoli</name>
    <dbReference type="NCBI Taxonomy" id="224129"/>
    <lineage>
        <taxon>Eukaryota</taxon>
        <taxon>Metazoa</taxon>
        <taxon>Ecdysozoa</taxon>
        <taxon>Arthropoda</taxon>
        <taxon>Hexapoda</taxon>
        <taxon>Insecta</taxon>
        <taxon>Pterygota</taxon>
        <taxon>Neoptera</taxon>
        <taxon>Endopterygota</taxon>
        <taxon>Coleoptera</taxon>
        <taxon>Polyphaga</taxon>
        <taxon>Elateriformia</taxon>
        <taxon>Buprestoidea</taxon>
        <taxon>Buprestidae</taxon>
        <taxon>Agrilinae</taxon>
        <taxon>Agrilus</taxon>
    </lineage>
</organism>
<name>A0A7F5R3X8_AGRPL</name>
<keyword evidence="1" id="KW-1185">Reference proteome</keyword>
<evidence type="ECO:0000313" key="1">
    <source>
        <dbReference type="Proteomes" id="UP000192223"/>
    </source>
</evidence>
<evidence type="ECO:0000313" key="2">
    <source>
        <dbReference type="RefSeq" id="XP_025830427.1"/>
    </source>
</evidence>
<proteinExistence type="predicted"/>
<reference evidence="2" key="1">
    <citation type="submission" date="2025-08" db="UniProtKB">
        <authorList>
            <consortium name="RefSeq"/>
        </authorList>
    </citation>
    <scope>IDENTIFICATION</scope>
    <source>
        <tissue evidence="2">Entire body</tissue>
    </source>
</reference>
<dbReference type="Proteomes" id="UP000192223">
    <property type="component" value="Unplaced"/>
</dbReference>
<sequence>MESEIYEQEAEGQRKRRSSIFFAPEEEVVVDVKFSRVHYPADYYNKLQEEYRQWKETLLDLKNSFLNSRKELQENKKHPIDMALLDKEQQQFFKNVPAVYFNYIKTFQEFLDEVHTASVIFENVTKCKKVLANDLEERVKSTDKNLKEHLRTVCNK</sequence>
<gene>
    <name evidence="2" type="primary">LOC112904509</name>
</gene>
<dbReference type="InParanoid" id="A0A7F5R3X8"/>
<protein>
    <submittedName>
        <fullName evidence="2">Uncharacterized protein LOC112904509</fullName>
    </submittedName>
</protein>
<accession>A0A7F5R3X8</accession>
<dbReference type="RefSeq" id="XP_025830427.1">
    <property type="nucleotide sequence ID" value="XM_025974642.1"/>
</dbReference>